<sequence>MLLVAVQTRPVAGGHVAAVHAQVGEALARGPLGEVRVVALAGDHQRRQQAQAGAAVLVEELRHDGVRGLRADGDVAVRAVLGAELDEEQPQEVVDLRHGGDRGLAPAAAGALLDGHGRGNAEDRVHVRARGGLDELAGVGVQGLQVAPLALVEEDVEGHGGLAGPRDPGNHRQPVVGHVHVDALEVMLPGVMDVDGVAPVGGCGDVRHRRCRGVGPAGPGAVAVGAQRRAGVAVRGGHDRGRRAVGDKLAAAVPAFGAEVDDPVGAADDVEVVLDDHQRVASLDQPLEGAQEHRDVVEVQPGGGLVEEEQQPLAAAAAAAVLRQVAGELEALGLAPGECGYRLAEAQVAEPDGGEGLQGPQDVRGVGEEVQGLGDGEVQHLGDGAGAVVVPRSRRQGDLQHLGAIAAAVAVRAAEVDVGEELHLDVLEAVAAARGAASAPGVEAEHPLGVAALARQRLGGEGLADGIEGTDVAGRVGARGAPDGGLIHEHHVVDVLPAVDASVGPGRIRGLALQFAQAVVEDAAHER</sequence>
<protein>
    <submittedName>
        <fullName evidence="1">Uncharacterized protein</fullName>
    </submittedName>
</protein>
<accession>A0A5B8RDD8</accession>
<dbReference type="AntiFam" id="ANF00159">
    <property type="entry name" value="Shadow ORF (opposite uvrA)"/>
</dbReference>
<proteinExistence type="predicted"/>
<dbReference type="AlphaFoldDB" id="A0A5B8RDD8"/>
<name>A0A5B8RDD8_9ZZZZ</name>
<organism evidence="1">
    <name type="scientific">uncultured organism</name>
    <dbReference type="NCBI Taxonomy" id="155900"/>
    <lineage>
        <taxon>unclassified sequences</taxon>
        <taxon>environmental samples</taxon>
    </lineage>
</organism>
<dbReference type="EMBL" id="MN079155">
    <property type="protein sequence ID" value="QEA06606.1"/>
    <property type="molecule type" value="Genomic_DNA"/>
</dbReference>
<gene>
    <name evidence="1" type="ORF">KBTEX_02946</name>
</gene>
<reference evidence="1" key="1">
    <citation type="submission" date="2019-06" db="EMBL/GenBank/DDBJ databases">
        <authorList>
            <person name="Murdoch R.W."/>
            <person name="Fathepure B."/>
        </authorList>
    </citation>
    <scope>NUCLEOTIDE SEQUENCE</scope>
</reference>
<evidence type="ECO:0000313" key="1">
    <source>
        <dbReference type="EMBL" id="QEA06606.1"/>
    </source>
</evidence>